<dbReference type="PANTHER" id="PTHR10173:SF52">
    <property type="entry name" value="METHIONINE-R-SULFOXIDE REDUCTASE B1"/>
    <property type="match status" value="1"/>
</dbReference>
<gene>
    <name evidence="7" type="primary">SelR</name>
    <name evidence="7" type="ORF">GWK47_045748</name>
</gene>
<evidence type="ECO:0000256" key="4">
    <source>
        <dbReference type="ARBA" id="ARBA00048488"/>
    </source>
</evidence>
<keyword evidence="3" id="KW-0560">Oxidoreductase</keyword>
<name>A0A8J5CTZ6_CHIOP</name>
<dbReference type="GO" id="GO:0030091">
    <property type="term" value="P:protein repair"/>
    <property type="evidence" value="ECO:0007669"/>
    <property type="project" value="InterPro"/>
</dbReference>
<evidence type="ECO:0000313" key="8">
    <source>
        <dbReference type="Proteomes" id="UP000770661"/>
    </source>
</evidence>
<dbReference type="Proteomes" id="UP000770661">
    <property type="component" value="Unassembled WGS sequence"/>
</dbReference>
<organism evidence="7 8">
    <name type="scientific">Chionoecetes opilio</name>
    <name type="common">Atlantic snow crab</name>
    <name type="synonym">Cancer opilio</name>
    <dbReference type="NCBI Taxonomy" id="41210"/>
    <lineage>
        <taxon>Eukaryota</taxon>
        <taxon>Metazoa</taxon>
        <taxon>Ecdysozoa</taxon>
        <taxon>Arthropoda</taxon>
        <taxon>Crustacea</taxon>
        <taxon>Multicrustacea</taxon>
        <taxon>Malacostraca</taxon>
        <taxon>Eumalacostraca</taxon>
        <taxon>Eucarida</taxon>
        <taxon>Decapoda</taxon>
        <taxon>Pleocyemata</taxon>
        <taxon>Brachyura</taxon>
        <taxon>Eubrachyura</taxon>
        <taxon>Majoidea</taxon>
        <taxon>Majidae</taxon>
        <taxon>Chionoecetes</taxon>
    </lineage>
</organism>
<feature type="compositionally biased region" description="Basic and acidic residues" evidence="5">
    <location>
        <begin position="391"/>
        <end position="403"/>
    </location>
</feature>
<evidence type="ECO:0000256" key="1">
    <source>
        <dbReference type="ARBA" id="ARBA00007174"/>
    </source>
</evidence>
<feature type="compositionally biased region" description="Low complexity" evidence="5">
    <location>
        <begin position="18"/>
        <end position="31"/>
    </location>
</feature>
<evidence type="ECO:0000256" key="5">
    <source>
        <dbReference type="SAM" id="MobiDB-lite"/>
    </source>
</evidence>
<feature type="compositionally biased region" description="Basic and acidic residues" evidence="5">
    <location>
        <begin position="700"/>
        <end position="720"/>
    </location>
</feature>
<comment type="similarity">
    <text evidence="1">Belongs to the MsrB Met sulfoxide reductase family.</text>
</comment>
<feature type="domain" description="MsrB" evidence="6">
    <location>
        <begin position="58"/>
        <end position="192"/>
    </location>
</feature>
<feature type="region of interest" description="Disordered" evidence="5">
    <location>
        <begin position="313"/>
        <end position="598"/>
    </location>
</feature>
<dbReference type="GO" id="GO:0033743">
    <property type="term" value="F:peptide-methionine (R)-S-oxide reductase activity"/>
    <property type="evidence" value="ECO:0007669"/>
    <property type="project" value="UniProtKB-EC"/>
</dbReference>
<dbReference type="GO" id="GO:0006979">
    <property type="term" value="P:response to oxidative stress"/>
    <property type="evidence" value="ECO:0007669"/>
    <property type="project" value="InterPro"/>
</dbReference>
<feature type="region of interest" description="Disordered" evidence="5">
    <location>
        <begin position="1056"/>
        <end position="1121"/>
    </location>
</feature>
<dbReference type="PANTHER" id="PTHR10173">
    <property type="entry name" value="METHIONINE SULFOXIDE REDUCTASE"/>
    <property type="match status" value="1"/>
</dbReference>
<feature type="region of interest" description="Disordered" evidence="5">
    <location>
        <begin position="611"/>
        <end position="937"/>
    </location>
</feature>
<dbReference type="GO" id="GO:0005737">
    <property type="term" value="C:cytoplasm"/>
    <property type="evidence" value="ECO:0007669"/>
    <property type="project" value="TreeGrafter"/>
</dbReference>
<feature type="region of interest" description="Disordered" evidence="5">
    <location>
        <begin position="953"/>
        <end position="1041"/>
    </location>
</feature>
<dbReference type="NCBIfam" id="TIGR00357">
    <property type="entry name" value="peptide-methionine (R)-S-oxide reductase MsrB"/>
    <property type="match status" value="1"/>
</dbReference>
<reference evidence="7" key="1">
    <citation type="submission" date="2020-07" db="EMBL/GenBank/DDBJ databases">
        <title>The High-quality genome of the commercially important snow crab, Chionoecetes opilio.</title>
        <authorList>
            <person name="Jeong J.-H."/>
            <person name="Ryu S."/>
        </authorList>
    </citation>
    <scope>NUCLEOTIDE SEQUENCE</scope>
    <source>
        <strain evidence="7">MADBK_172401_WGS</strain>
        <tissue evidence="7">Digestive gland</tissue>
    </source>
</reference>
<feature type="compositionally biased region" description="Pro residues" evidence="5">
    <location>
        <begin position="441"/>
        <end position="450"/>
    </location>
</feature>
<feature type="compositionally biased region" description="Polar residues" evidence="5">
    <location>
        <begin position="452"/>
        <end position="486"/>
    </location>
</feature>
<dbReference type="PROSITE" id="PS51790">
    <property type="entry name" value="MSRB"/>
    <property type="match status" value="1"/>
</dbReference>
<feature type="compositionally biased region" description="Basic and acidic residues" evidence="5">
    <location>
        <begin position="777"/>
        <end position="792"/>
    </location>
</feature>
<evidence type="ECO:0000256" key="3">
    <source>
        <dbReference type="ARBA" id="ARBA00023002"/>
    </source>
</evidence>
<dbReference type="OrthoDB" id="44061at2759"/>
<feature type="compositionally biased region" description="Basic and acidic residues" evidence="5">
    <location>
        <begin position="659"/>
        <end position="668"/>
    </location>
</feature>
<dbReference type="Pfam" id="PF01641">
    <property type="entry name" value="SelR"/>
    <property type="match status" value="1"/>
</dbReference>
<comment type="catalytic activity">
    <reaction evidence="4">
        <text>L-methionyl-[protein] + [thioredoxin]-disulfide + H2O = L-methionyl-(R)-S-oxide-[protein] + [thioredoxin]-dithiol</text>
        <dbReference type="Rhea" id="RHEA:24164"/>
        <dbReference type="Rhea" id="RHEA-COMP:10698"/>
        <dbReference type="Rhea" id="RHEA-COMP:10700"/>
        <dbReference type="Rhea" id="RHEA-COMP:12313"/>
        <dbReference type="Rhea" id="RHEA-COMP:12314"/>
        <dbReference type="ChEBI" id="CHEBI:15377"/>
        <dbReference type="ChEBI" id="CHEBI:16044"/>
        <dbReference type="ChEBI" id="CHEBI:29950"/>
        <dbReference type="ChEBI" id="CHEBI:45764"/>
        <dbReference type="ChEBI" id="CHEBI:50058"/>
        <dbReference type="EC" id="1.8.4.12"/>
    </reaction>
</comment>
<feature type="compositionally biased region" description="Polar residues" evidence="5">
    <location>
        <begin position="562"/>
        <end position="576"/>
    </location>
</feature>
<feature type="region of interest" description="Disordered" evidence="5">
    <location>
        <begin position="1"/>
        <end position="53"/>
    </location>
</feature>
<dbReference type="SUPFAM" id="SSF51316">
    <property type="entry name" value="Mss4-like"/>
    <property type="match status" value="1"/>
</dbReference>
<keyword evidence="8" id="KW-1185">Reference proteome</keyword>
<evidence type="ECO:0000256" key="2">
    <source>
        <dbReference type="ARBA" id="ARBA00012499"/>
    </source>
</evidence>
<dbReference type="InterPro" id="IPR011057">
    <property type="entry name" value="Mss4-like_sf"/>
</dbReference>
<dbReference type="InterPro" id="IPR002579">
    <property type="entry name" value="Met_Sox_Rdtase_MsrB_dom"/>
</dbReference>
<dbReference type="Gene3D" id="2.170.150.20">
    <property type="entry name" value="Peptide methionine sulfoxide reductase"/>
    <property type="match status" value="1"/>
</dbReference>
<evidence type="ECO:0000259" key="6">
    <source>
        <dbReference type="PROSITE" id="PS51790"/>
    </source>
</evidence>
<feature type="compositionally biased region" description="Basic and acidic residues" evidence="5">
    <location>
        <begin position="1092"/>
        <end position="1107"/>
    </location>
</feature>
<protein>
    <recommendedName>
        <fullName evidence="2">peptide-methionine (R)-S-oxide reductase</fullName>
        <ecNumber evidence="2">1.8.4.12</ecNumber>
    </recommendedName>
</protein>
<evidence type="ECO:0000313" key="7">
    <source>
        <dbReference type="EMBL" id="KAG0721789.1"/>
    </source>
</evidence>
<feature type="compositionally biased region" description="Acidic residues" evidence="5">
    <location>
        <begin position="745"/>
        <end position="757"/>
    </location>
</feature>
<feature type="compositionally biased region" description="Polar residues" evidence="5">
    <location>
        <begin position="409"/>
        <end position="440"/>
    </location>
</feature>
<dbReference type="EMBL" id="JACEEZ010010553">
    <property type="protein sequence ID" value="KAG0721789.1"/>
    <property type="molecule type" value="Genomic_DNA"/>
</dbReference>
<dbReference type="AlphaFoldDB" id="A0A8J5CTZ6"/>
<dbReference type="InterPro" id="IPR028427">
    <property type="entry name" value="Met_Sox_Rdtase_MsrB"/>
</dbReference>
<proteinExistence type="inferred from homology"/>
<dbReference type="EC" id="1.8.4.12" evidence="2"/>
<accession>A0A8J5CTZ6</accession>
<feature type="compositionally biased region" description="Polar residues" evidence="5">
    <location>
        <begin position="333"/>
        <end position="345"/>
    </location>
</feature>
<dbReference type="PRINTS" id="PR01217">
    <property type="entry name" value="PRICHEXTENSN"/>
</dbReference>
<feature type="compositionally biased region" description="Low complexity" evidence="5">
    <location>
        <begin position="524"/>
        <end position="551"/>
    </location>
</feature>
<sequence>MEPRRFELRPVNSSTPRGAPAPSSTPGTTSSRIPRAWRPPGPPQSHGKPSRILKKEEKNELLRKLTPMQYRVTQEKITERPYSNKYYKHWERGLYNCVVCGEELFLSNTKYDSGSGWPSFYDIIDKDKVSLKQDLSHVGANLLLLVCNPSMARTEVGCATCGAHVGHLFEDGPKPTGKRFCVNSASLEFREQGSPIATPLDQKGGDAMLSFALPLSLQQKTWSPPAEPMVHLASPTNSCSLGARMCFRVGIKKVTLVVDEEALRKPKATSPGEEEALRKLKTKTDWLTTPQNVQDIVTNREKLSARDKFFMSINNTTSSPKAGKGQPPATHAPPTTNGTNLNDASTRIPVSRARSSRTTGDANTRHTTKASPPLKGVLKKPQRYINDEEIDNRPTSEVRHVGGDAKGTPGSQHTDNYNNQHRIPYNASETPLSNGNCESSPQPPTEPAHPPTSFQDVTQPTSPFRNTIQPPLLFQDSTNSPKLSQEPTHRPSPKTKPAKPLRAPHATSRLPKPHHAATHAPKSPRQTTPRASSPTTTTTTPQPTLPLHNAAPPSPPPHDAPQSTQPLPRANQSPPESFQDAALPPQPRTAATQIAEPLTNVKLPLTTLNDATQPRATPFKDTTHAPSVLQPTTQPPRSFRDATPSPSSPPQITTAQRNTCEEAAKPAVKEAGLPEDGQPDQEAVTNGWMERALEGAGEAEQEKKVERNKENEGEWEKEKGQGGPQEHSSRDSASSLEGKVRPESEEQSVDDLPEGQEDAEKGKGKASKVSRFVRMFNRREASQVEAGMDRASGRKSQNRVWAMCLQAQSPSKDDDDDMESSSEVIKSEPHLGQKGTPSPWADTSSLGDMDTRLSLDGVAREAEDKRRSLNIEEENRNLIRSGGGRRSFDKPLSRARLTTKRSNTLEDMDDSHHAAARSSKTLPAKPNAAAGREVAGSNSPFYRRFYSHCMILPARRRKRGAKNKSRESMEDGSLQGKEDQVVAGGGGTPERINVGGVGGVGGERKRSKRGSTRSEGKTGEGASKALSSQDSLDDDDSPRRRFPVIDGFLAEIMESVTLMEKEMTEDEAENDDDEDYDDEEAMGPNEEGTSDAEERRGSLELLSERPRRVSSLISKFEKTGT</sequence>
<comment type="caution">
    <text evidence="7">The sequence shown here is derived from an EMBL/GenBank/DDBJ whole genome shotgun (WGS) entry which is preliminary data.</text>
</comment>
<feature type="compositionally biased region" description="Basic and acidic residues" evidence="5">
    <location>
        <begin position="849"/>
        <end position="877"/>
    </location>
</feature>
<feature type="compositionally biased region" description="Acidic residues" evidence="5">
    <location>
        <begin position="1063"/>
        <end position="1081"/>
    </location>
</feature>
<feature type="compositionally biased region" description="Basic residues" evidence="5">
    <location>
        <begin position="954"/>
        <end position="963"/>
    </location>
</feature>